<feature type="transmembrane region" description="Helical" evidence="1">
    <location>
        <begin position="179"/>
        <end position="199"/>
    </location>
</feature>
<feature type="transmembrane region" description="Helical" evidence="1">
    <location>
        <begin position="322"/>
        <end position="343"/>
    </location>
</feature>
<feature type="transmembrane region" description="Helical" evidence="1">
    <location>
        <begin position="59"/>
        <end position="79"/>
    </location>
</feature>
<keyword evidence="1" id="KW-0472">Membrane</keyword>
<name>A0A839E807_9MICO</name>
<feature type="transmembrane region" description="Helical" evidence="1">
    <location>
        <begin position="112"/>
        <end position="135"/>
    </location>
</feature>
<organism evidence="2 3">
    <name type="scientific">Microcella alkalica</name>
    <dbReference type="NCBI Taxonomy" id="355930"/>
    <lineage>
        <taxon>Bacteria</taxon>
        <taxon>Bacillati</taxon>
        <taxon>Actinomycetota</taxon>
        <taxon>Actinomycetes</taxon>
        <taxon>Micrococcales</taxon>
        <taxon>Microbacteriaceae</taxon>
        <taxon>Microcella</taxon>
    </lineage>
</organism>
<accession>A0A839E807</accession>
<sequence length="361" mass="38470">MSAWITGLGTIASLELRQRVRSVAWIVLLAVVFVLVGIVTLLLWFSLTRFGEGSLDNAAIYSSIVFFVLLVGTLVTPAVSGGAINAERDAGTLATTQVTLVSASQIVLGKFLAAWTIALTFLAASLPFIVLAVIIGGVPVTTMMSSLGVLVLELGVVAAIGVGLSGLQTRALFSVVTTYLIVAALSIGTLIAFGLGGLVNQTEVRNVYIGLDYSGEIDPETGLPEEIRCLEPQVSTYQAPRFDRVWWFLAANPYIVLADASPTTFDRDGYPEDLFGGIGLGIRQAQIPPETESTYDECEQARNGFKGSNDYPTPEEIYASTVPSWFVGLLIHVILAALALWGATARTRTPSKRLPKGSRVA</sequence>
<evidence type="ECO:0000313" key="3">
    <source>
        <dbReference type="Proteomes" id="UP000585905"/>
    </source>
</evidence>
<keyword evidence="1" id="KW-1133">Transmembrane helix</keyword>
<proteinExistence type="predicted"/>
<feature type="transmembrane region" description="Helical" evidence="1">
    <location>
        <begin position="147"/>
        <end position="167"/>
    </location>
</feature>
<feature type="transmembrane region" description="Helical" evidence="1">
    <location>
        <begin position="23"/>
        <end position="47"/>
    </location>
</feature>
<comment type="caution">
    <text evidence="2">The sequence shown here is derived from an EMBL/GenBank/DDBJ whole genome shotgun (WGS) entry which is preliminary data.</text>
</comment>
<protein>
    <submittedName>
        <fullName evidence="2">ABC-type transport system involved in multi-copper enzyme maturation permease subunit</fullName>
    </submittedName>
</protein>
<keyword evidence="3" id="KW-1185">Reference proteome</keyword>
<evidence type="ECO:0000256" key="1">
    <source>
        <dbReference type="SAM" id="Phobius"/>
    </source>
</evidence>
<evidence type="ECO:0000313" key="2">
    <source>
        <dbReference type="EMBL" id="MBA8847900.1"/>
    </source>
</evidence>
<dbReference type="Proteomes" id="UP000585905">
    <property type="component" value="Unassembled WGS sequence"/>
</dbReference>
<reference evidence="2 3" key="1">
    <citation type="submission" date="2020-07" db="EMBL/GenBank/DDBJ databases">
        <title>Sequencing the genomes of 1000 actinobacteria strains.</title>
        <authorList>
            <person name="Klenk H.-P."/>
        </authorList>
    </citation>
    <scope>NUCLEOTIDE SEQUENCE [LARGE SCALE GENOMIC DNA]</scope>
    <source>
        <strain evidence="2 3">DSM 19663</strain>
    </source>
</reference>
<keyword evidence="1" id="KW-0812">Transmembrane</keyword>
<gene>
    <name evidence="2" type="ORF">FHX53_001492</name>
</gene>
<dbReference type="EMBL" id="JACGWX010000003">
    <property type="protein sequence ID" value="MBA8847900.1"/>
    <property type="molecule type" value="Genomic_DNA"/>
</dbReference>
<dbReference type="AlphaFoldDB" id="A0A839E807"/>
<dbReference type="RefSeq" id="WP_343050896.1">
    <property type="nucleotide sequence ID" value="NZ_BAAAOV010000001.1"/>
</dbReference>